<sequence length="163" mass="18406">MYIRLFCRLTGHRCLLKCRNEYITEARPLLKQNSLMFCSIALPASCGPRRGKGKASEAKDRSRGSIGFGRERKELWSCSQGCGACCKLDKGPAFATPEEILDYPDHVKEQYWSEQSCATKFTRMFYHLNEPFSESSRTAILISDDSDSSAGHPQSGRRLPIQM</sequence>
<gene>
    <name evidence="1" type="ORF">MRB53_008228</name>
</gene>
<evidence type="ECO:0000313" key="2">
    <source>
        <dbReference type="Proteomes" id="UP001234297"/>
    </source>
</evidence>
<organism evidence="1 2">
    <name type="scientific">Persea americana</name>
    <name type="common">Avocado</name>
    <dbReference type="NCBI Taxonomy" id="3435"/>
    <lineage>
        <taxon>Eukaryota</taxon>
        <taxon>Viridiplantae</taxon>
        <taxon>Streptophyta</taxon>
        <taxon>Embryophyta</taxon>
        <taxon>Tracheophyta</taxon>
        <taxon>Spermatophyta</taxon>
        <taxon>Magnoliopsida</taxon>
        <taxon>Magnoliidae</taxon>
        <taxon>Laurales</taxon>
        <taxon>Lauraceae</taxon>
        <taxon>Persea</taxon>
    </lineage>
</organism>
<keyword evidence="2" id="KW-1185">Reference proteome</keyword>
<reference evidence="1 2" key="1">
    <citation type="journal article" date="2022" name="Hortic Res">
        <title>A haplotype resolved chromosomal level avocado genome allows analysis of novel avocado genes.</title>
        <authorList>
            <person name="Nath O."/>
            <person name="Fletcher S.J."/>
            <person name="Hayward A."/>
            <person name="Shaw L.M."/>
            <person name="Masouleh A.K."/>
            <person name="Furtado A."/>
            <person name="Henry R.J."/>
            <person name="Mitter N."/>
        </authorList>
    </citation>
    <scope>NUCLEOTIDE SEQUENCE [LARGE SCALE GENOMIC DNA]</scope>
    <source>
        <strain evidence="2">cv. Hass</strain>
    </source>
</reference>
<dbReference type="EMBL" id="CM056810">
    <property type="protein sequence ID" value="KAJ8646480.1"/>
    <property type="molecule type" value="Genomic_DNA"/>
</dbReference>
<protein>
    <submittedName>
        <fullName evidence="1">Uncharacterized protein</fullName>
    </submittedName>
</protein>
<accession>A0ACC2MLA3</accession>
<comment type="caution">
    <text evidence="1">The sequence shown here is derived from an EMBL/GenBank/DDBJ whole genome shotgun (WGS) entry which is preliminary data.</text>
</comment>
<dbReference type="Proteomes" id="UP001234297">
    <property type="component" value="Chromosome 2"/>
</dbReference>
<name>A0ACC2MLA3_PERAE</name>
<proteinExistence type="predicted"/>
<evidence type="ECO:0000313" key="1">
    <source>
        <dbReference type="EMBL" id="KAJ8646480.1"/>
    </source>
</evidence>